<dbReference type="EMBL" id="GG745349">
    <property type="protein sequence ID" value="KNE66282.1"/>
    <property type="molecule type" value="Genomic_DNA"/>
</dbReference>
<evidence type="ECO:0000256" key="3">
    <source>
        <dbReference type="ARBA" id="ARBA00005240"/>
    </source>
</evidence>
<dbReference type="Proteomes" id="UP000054350">
    <property type="component" value="Unassembled WGS sequence"/>
</dbReference>
<keyword evidence="5" id="KW-0227">DNA damage</keyword>
<keyword evidence="17" id="KW-1185">Reference proteome</keyword>
<keyword evidence="11" id="KW-0233">DNA recombination</keyword>
<keyword evidence="7" id="KW-0347">Helicase</keyword>
<dbReference type="GO" id="GO:0043564">
    <property type="term" value="C:Ku70:Ku80 complex"/>
    <property type="evidence" value="ECO:0007669"/>
    <property type="project" value="InterPro"/>
</dbReference>
<dbReference type="GO" id="GO:0000723">
    <property type="term" value="P:telomere maintenance"/>
    <property type="evidence" value="ECO:0007669"/>
    <property type="project" value="InterPro"/>
</dbReference>
<evidence type="ECO:0000256" key="14">
    <source>
        <dbReference type="SAM" id="MobiDB-lite"/>
    </source>
</evidence>
<evidence type="ECO:0000256" key="4">
    <source>
        <dbReference type="ARBA" id="ARBA00022741"/>
    </source>
</evidence>
<accession>A0A0L0SUT7</accession>
<dbReference type="GO" id="GO:0006303">
    <property type="term" value="P:double-strand break repair via nonhomologous end joining"/>
    <property type="evidence" value="ECO:0007669"/>
    <property type="project" value="InterPro"/>
</dbReference>
<dbReference type="InterPro" id="IPR016194">
    <property type="entry name" value="SPOC-like_C_dom_sf"/>
</dbReference>
<dbReference type="InterPro" id="IPR005161">
    <property type="entry name" value="Ku_N"/>
</dbReference>
<name>A0A0L0SUT7_ALLM3</name>
<comment type="subcellular location">
    <subcellularLocation>
        <location evidence="2">Chromosome</location>
        <location evidence="2">Telomere</location>
    </subcellularLocation>
    <subcellularLocation>
        <location evidence="1">Nucleus</location>
    </subcellularLocation>
</comment>
<dbReference type="eggNOG" id="KOG2327">
    <property type="taxonomic scope" value="Eukaryota"/>
</dbReference>
<evidence type="ECO:0000256" key="8">
    <source>
        <dbReference type="ARBA" id="ARBA00022840"/>
    </source>
</evidence>
<dbReference type="Pfam" id="PF03731">
    <property type="entry name" value="Ku_N"/>
    <property type="match status" value="1"/>
</dbReference>
<dbReference type="VEuPathDB" id="FungiDB:AMAG_19377"/>
<keyword evidence="6" id="KW-0378">Hydrolase</keyword>
<evidence type="ECO:0000256" key="1">
    <source>
        <dbReference type="ARBA" id="ARBA00004123"/>
    </source>
</evidence>
<dbReference type="PIRSF" id="PIRSF003033">
    <property type="entry name" value="Ku70"/>
    <property type="match status" value="1"/>
</dbReference>
<dbReference type="GO" id="GO:0005524">
    <property type="term" value="F:ATP binding"/>
    <property type="evidence" value="ECO:0007669"/>
    <property type="project" value="UniProtKB-KW"/>
</dbReference>
<evidence type="ECO:0000256" key="12">
    <source>
        <dbReference type="ARBA" id="ARBA00023204"/>
    </source>
</evidence>
<evidence type="ECO:0000256" key="9">
    <source>
        <dbReference type="ARBA" id="ARBA00022895"/>
    </source>
</evidence>
<reference evidence="16 17" key="1">
    <citation type="submission" date="2009-11" db="EMBL/GenBank/DDBJ databases">
        <title>Annotation of Allomyces macrogynus ATCC 38327.</title>
        <authorList>
            <consortium name="The Broad Institute Genome Sequencing Platform"/>
            <person name="Russ C."/>
            <person name="Cuomo C."/>
            <person name="Burger G."/>
            <person name="Gray M.W."/>
            <person name="Holland P.W.H."/>
            <person name="King N."/>
            <person name="Lang F.B.F."/>
            <person name="Roger A.J."/>
            <person name="Ruiz-Trillo I."/>
            <person name="Young S.K."/>
            <person name="Zeng Q."/>
            <person name="Gargeya S."/>
            <person name="Fitzgerald M."/>
            <person name="Haas B."/>
            <person name="Abouelleil A."/>
            <person name="Alvarado L."/>
            <person name="Arachchi H.M."/>
            <person name="Berlin A."/>
            <person name="Chapman S.B."/>
            <person name="Gearin G."/>
            <person name="Goldberg J."/>
            <person name="Griggs A."/>
            <person name="Gujja S."/>
            <person name="Hansen M."/>
            <person name="Heiman D."/>
            <person name="Howarth C."/>
            <person name="Larimer J."/>
            <person name="Lui A."/>
            <person name="MacDonald P.J.P."/>
            <person name="McCowen C."/>
            <person name="Montmayeur A."/>
            <person name="Murphy C."/>
            <person name="Neiman D."/>
            <person name="Pearson M."/>
            <person name="Priest M."/>
            <person name="Roberts A."/>
            <person name="Saif S."/>
            <person name="Shea T."/>
            <person name="Sisk P."/>
            <person name="Stolte C."/>
            <person name="Sykes S."/>
            <person name="Wortman J."/>
            <person name="Nusbaum C."/>
            <person name="Birren B."/>
        </authorList>
    </citation>
    <scope>NUCLEOTIDE SEQUENCE [LARGE SCALE GENOMIC DNA]</scope>
    <source>
        <strain evidence="16 17">ATCC 38327</strain>
    </source>
</reference>
<evidence type="ECO:0000256" key="10">
    <source>
        <dbReference type="ARBA" id="ARBA00023125"/>
    </source>
</evidence>
<dbReference type="Gene3D" id="4.10.970.10">
    <property type="entry name" value="Ku70, bridge and pillars"/>
    <property type="match status" value="1"/>
</dbReference>
<evidence type="ECO:0000256" key="11">
    <source>
        <dbReference type="ARBA" id="ARBA00023172"/>
    </source>
</evidence>
<sequence>MADGGNLNWLAGFLDADDAAGLAGDGGDAGDAPVYTNSRDAVLVVLDCNPTMFVAPTAKPRRAPANGGDESDTDDEGHQDEDDDDDDDEDDGVDPLAPSDPPAAKTLRKLPFYAAVQCVRTLFMNRALDGTGDLVGVLMYNTRKADEPTARPGIHLYRSMQEPDANVIRDLWEMGSNEAKFDKDVGSTVPGFPPASLTSVVQQALAAFQSIKGKVGHKRLIWITNHDRPPGCDDLGTSKALHTRFRDARNMGIDLACYFFPTATTGAFDLAPFWGACLGYDEDHDYTSLDPADGVPPSLTVPLFVTSPSVLRSAMRRREARQRTGFRAVFRLTPSSALGVLGYVMYIKAPKQAAAPARVLAETYAPVARVSQFICEETTGVIDPATQIELGTSYAGQNVYMSLEERAAIIGGLGNSGEIVLLGFKRRKTLKRTHNLTHSTFLYPDEAAYRGSIAVFAALVDQLILQDKYAVVRYHPRAGSAPRLAALIPQREARDPVTNDVVVPGGLHAIPLPFKDDLRRVEWAVRPTCQTTRKSIRISIISAPRGDPE</sequence>
<dbReference type="GO" id="GO:0003690">
    <property type="term" value="F:double-stranded DNA binding"/>
    <property type="evidence" value="ECO:0007669"/>
    <property type="project" value="TreeGrafter"/>
</dbReference>
<dbReference type="InterPro" id="IPR027388">
    <property type="entry name" value="Ku70_bridge/pillars_dom_sf"/>
</dbReference>
<evidence type="ECO:0000256" key="6">
    <source>
        <dbReference type="ARBA" id="ARBA00022801"/>
    </source>
</evidence>
<keyword evidence="4" id="KW-0547">Nucleotide-binding</keyword>
<dbReference type="AlphaFoldDB" id="A0A0L0SUT7"/>
<dbReference type="STRING" id="578462.A0A0L0SUT7"/>
<dbReference type="SUPFAM" id="SSF53300">
    <property type="entry name" value="vWA-like"/>
    <property type="match status" value="1"/>
</dbReference>
<dbReference type="OrthoDB" id="3249161at2759"/>
<dbReference type="GO" id="GO:0003684">
    <property type="term" value="F:damaged DNA binding"/>
    <property type="evidence" value="ECO:0007669"/>
    <property type="project" value="InterPro"/>
</dbReference>
<feature type="region of interest" description="Disordered" evidence="14">
    <location>
        <begin position="56"/>
        <end position="104"/>
    </location>
</feature>
<keyword evidence="8" id="KW-0067">ATP-binding</keyword>
<keyword evidence="13" id="KW-0539">Nucleus</keyword>
<reference evidence="17" key="2">
    <citation type="submission" date="2009-11" db="EMBL/GenBank/DDBJ databases">
        <title>The Genome Sequence of Allomyces macrogynus strain ATCC 38327.</title>
        <authorList>
            <consortium name="The Broad Institute Genome Sequencing Platform"/>
            <person name="Russ C."/>
            <person name="Cuomo C."/>
            <person name="Shea T."/>
            <person name="Young S.K."/>
            <person name="Zeng Q."/>
            <person name="Koehrsen M."/>
            <person name="Haas B."/>
            <person name="Borodovsky M."/>
            <person name="Guigo R."/>
            <person name="Alvarado L."/>
            <person name="Berlin A."/>
            <person name="Borenstein D."/>
            <person name="Chen Z."/>
            <person name="Engels R."/>
            <person name="Freedman E."/>
            <person name="Gellesch M."/>
            <person name="Goldberg J."/>
            <person name="Griggs A."/>
            <person name="Gujja S."/>
            <person name="Heiman D."/>
            <person name="Hepburn T."/>
            <person name="Howarth C."/>
            <person name="Jen D."/>
            <person name="Larson L."/>
            <person name="Lewis B."/>
            <person name="Mehta T."/>
            <person name="Park D."/>
            <person name="Pearson M."/>
            <person name="Roberts A."/>
            <person name="Saif S."/>
            <person name="Shenoy N."/>
            <person name="Sisk P."/>
            <person name="Stolte C."/>
            <person name="Sykes S."/>
            <person name="Walk T."/>
            <person name="White J."/>
            <person name="Yandava C."/>
            <person name="Burger G."/>
            <person name="Gray M.W."/>
            <person name="Holland P.W.H."/>
            <person name="King N."/>
            <person name="Lang F.B.F."/>
            <person name="Roger A.J."/>
            <person name="Ruiz-Trillo I."/>
            <person name="Lander E."/>
            <person name="Nusbaum C."/>
        </authorList>
    </citation>
    <scope>NUCLEOTIDE SEQUENCE [LARGE SCALE GENOMIC DNA]</scope>
    <source>
        <strain evidence="17">ATCC 38327</strain>
    </source>
</reference>
<protein>
    <recommendedName>
        <fullName evidence="15">Ku domain-containing protein</fullName>
    </recommendedName>
</protein>
<evidence type="ECO:0000256" key="7">
    <source>
        <dbReference type="ARBA" id="ARBA00022806"/>
    </source>
</evidence>
<dbReference type="Gene3D" id="3.40.50.410">
    <property type="entry name" value="von Willebrand factor, type A domain"/>
    <property type="match status" value="1"/>
</dbReference>
<dbReference type="OMA" id="FWANVKH"/>
<keyword evidence="9" id="KW-0158">Chromosome</keyword>
<evidence type="ECO:0000256" key="13">
    <source>
        <dbReference type="ARBA" id="ARBA00023242"/>
    </source>
</evidence>
<evidence type="ECO:0000256" key="2">
    <source>
        <dbReference type="ARBA" id="ARBA00004574"/>
    </source>
</evidence>
<feature type="compositionally biased region" description="Acidic residues" evidence="14">
    <location>
        <begin position="69"/>
        <end position="93"/>
    </location>
</feature>
<evidence type="ECO:0000313" key="16">
    <source>
        <dbReference type="EMBL" id="KNE66282.1"/>
    </source>
</evidence>
<dbReference type="GO" id="GO:0006310">
    <property type="term" value="P:DNA recombination"/>
    <property type="evidence" value="ECO:0007669"/>
    <property type="project" value="UniProtKB-KW"/>
</dbReference>
<keyword evidence="10" id="KW-0238">DNA-binding</keyword>
<dbReference type="GO" id="GO:0042162">
    <property type="term" value="F:telomeric DNA binding"/>
    <property type="evidence" value="ECO:0007669"/>
    <property type="project" value="InterPro"/>
</dbReference>
<keyword evidence="12" id="KW-0234">DNA repair</keyword>
<evidence type="ECO:0000313" key="17">
    <source>
        <dbReference type="Proteomes" id="UP000054350"/>
    </source>
</evidence>
<dbReference type="GO" id="GO:0016787">
    <property type="term" value="F:hydrolase activity"/>
    <property type="evidence" value="ECO:0007669"/>
    <property type="project" value="UniProtKB-KW"/>
</dbReference>
<dbReference type="Pfam" id="PF02735">
    <property type="entry name" value="Ku"/>
    <property type="match status" value="1"/>
</dbReference>
<dbReference type="InterPro" id="IPR036465">
    <property type="entry name" value="vWFA_dom_sf"/>
</dbReference>
<dbReference type="InterPro" id="IPR006164">
    <property type="entry name" value="DNA_bd_Ku70/Ku80"/>
</dbReference>
<gene>
    <name evidence="16" type="ORF">AMAG_19377</name>
</gene>
<comment type="similarity">
    <text evidence="3">Belongs to the ku70 family.</text>
</comment>
<dbReference type="SUPFAM" id="SSF100939">
    <property type="entry name" value="SPOC domain-like"/>
    <property type="match status" value="1"/>
</dbReference>
<dbReference type="PANTHER" id="PTHR12604:SF2">
    <property type="entry name" value="X-RAY REPAIR CROSS-COMPLEMENTING PROTEIN 6"/>
    <property type="match status" value="1"/>
</dbReference>
<feature type="domain" description="Ku" evidence="15">
    <location>
        <begin position="380"/>
        <end position="529"/>
    </location>
</feature>
<dbReference type="GO" id="GO:0000781">
    <property type="term" value="C:chromosome, telomeric region"/>
    <property type="evidence" value="ECO:0007669"/>
    <property type="project" value="UniProtKB-SubCell"/>
</dbReference>
<dbReference type="Gene3D" id="2.40.290.10">
    <property type="match status" value="1"/>
</dbReference>
<dbReference type="SMART" id="SM00559">
    <property type="entry name" value="Ku78"/>
    <property type="match status" value="1"/>
</dbReference>
<evidence type="ECO:0000259" key="15">
    <source>
        <dbReference type="SMART" id="SM00559"/>
    </source>
</evidence>
<keyword evidence="9" id="KW-0779">Telomere</keyword>
<proteinExistence type="inferred from homology"/>
<organism evidence="16 17">
    <name type="scientific">Allomyces macrogynus (strain ATCC 38327)</name>
    <name type="common">Allomyces javanicus var. macrogynus</name>
    <dbReference type="NCBI Taxonomy" id="578462"/>
    <lineage>
        <taxon>Eukaryota</taxon>
        <taxon>Fungi</taxon>
        <taxon>Fungi incertae sedis</taxon>
        <taxon>Blastocladiomycota</taxon>
        <taxon>Blastocladiomycetes</taxon>
        <taxon>Blastocladiales</taxon>
        <taxon>Blastocladiaceae</taxon>
        <taxon>Allomyces</taxon>
    </lineage>
</organism>
<dbReference type="PANTHER" id="PTHR12604">
    <property type="entry name" value="KU AUTOANTIGEN DNA HELICASE"/>
    <property type="match status" value="1"/>
</dbReference>
<dbReference type="InterPro" id="IPR006165">
    <property type="entry name" value="Ku70"/>
</dbReference>
<evidence type="ECO:0000256" key="5">
    <source>
        <dbReference type="ARBA" id="ARBA00022763"/>
    </source>
</evidence>
<dbReference type="GO" id="GO:0004386">
    <property type="term" value="F:helicase activity"/>
    <property type="evidence" value="ECO:0007669"/>
    <property type="project" value="UniProtKB-KW"/>
</dbReference>